<dbReference type="SUPFAM" id="SSF56112">
    <property type="entry name" value="Protein kinase-like (PK-like)"/>
    <property type="match status" value="1"/>
</dbReference>
<feature type="domain" description="Gnk2-homologous" evidence="19">
    <location>
        <begin position="32"/>
        <end position="142"/>
    </location>
</feature>
<keyword evidence="7" id="KW-0677">Repeat</keyword>
<evidence type="ECO:0008006" key="22">
    <source>
        <dbReference type="Google" id="ProtNLM"/>
    </source>
</evidence>
<dbReference type="PROSITE" id="PS00107">
    <property type="entry name" value="PROTEIN_KINASE_ATP"/>
    <property type="match status" value="1"/>
</dbReference>
<dbReference type="Gene3D" id="3.30.200.20">
    <property type="entry name" value="Phosphorylase Kinase, domain 1"/>
    <property type="match status" value="1"/>
</dbReference>
<dbReference type="PANTHER" id="PTHR27002">
    <property type="entry name" value="RECEPTOR-LIKE SERINE/THREONINE-PROTEIN KINASE SD1-8"/>
    <property type="match status" value="1"/>
</dbReference>
<evidence type="ECO:0000256" key="1">
    <source>
        <dbReference type="ARBA" id="ARBA00004167"/>
    </source>
</evidence>
<comment type="subcellular location">
    <subcellularLocation>
        <location evidence="1">Membrane</location>
        <topology evidence="1">Single-pass membrane protein</topology>
    </subcellularLocation>
</comment>
<evidence type="ECO:0000256" key="11">
    <source>
        <dbReference type="ARBA" id="ARBA00022989"/>
    </source>
</evidence>
<dbReference type="InterPro" id="IPR000719">
    <property type="entry name" value="Prot_kinase_dom"/>
</dbReference>
<dbReference type="FunFam" id="3.30.430.20:FF:000002">
    <property type="entry name" value="Cysteine-rich receptor-like protein kinase 10"/>
    <property type="match status" value="1"/>
</dbReference>
<evidence type="ECO:0000256" key="13">
    <source>
        <dbReference type="ARBA" id="ARBA00023170"/>
    </source>
</evidence>
<dbReference type="SMART" id="SM00220">
    <property type="entry name" value="S_TKc"/>
    <property type="match status" value="1"/>
</dbReference>
<dbReference type="InterPro" id="IPR011009">
    <property type="entry name" value="Kinase-like_dom_sf"/>
</dbReference>
<dbReference type="InterPro" id="IPR038408">
    <property type="entry name" value="GNK2_sf"/>
</dbReference>
<feature type="compositionally biased region" description="Polar residues" evidence="16">
    <location>
        <begin position="631"/>
        <end position="654"/>
    </location>
</feature>
<keyword evidence="12 17" id="KW-0472">Membrane</keyword>
<keyword evidence="9" id="KW-0418">Kinase</keyword>
<keyword evidence="11 17" id="KW-1133">Transmembrane helix</keyword>
<dbReference type="CDD" id="cd14066">
    <property type="entry name" value="STKc_IRAK"/>
    <property type="match status" value="1"/>
</dbReference>
<keyword evidence="3" id="KW-0597">Phosphoprotein</keyword>
<evidence type="ECO:0000256" key="15">
    <source>
        <dbReference type="PROSITE-ProRule" id="PRU10141"/>
    </source>
</evidence>
<feature type="domain" description="Protein kinase" evidence="18">
    <location>
        <begin position="339"/>
        <end position="628"/>
    </location>
</feature>
<dbReference type="GO" id="GO:0004674">
    <property type="term" value="F:protein serine/threonine kinase activity"/>
    <property type="evidence" value="ECO:0007669"/>
    <property type="project" value="UniProtKB-KW"/>
</dbReference>
<keyword evidence="2" id="KW-0723">Serine/threonine-protein kinase</keyword>
<proteinExistence type="predicted"/>
<evidence type="ECO:0000256" key="8">
    <source>
        <dbReference type="ARBA" id="ARBA00022741"/>
    </source>
</evidence>
<evidence type="ECO:0000259" key="19">
    <source>
        <dbReference type="PROSITE" id="PS51473"/>
    </source>
</evidence>
<evidence type="ECO:0000313" key="21">
    <source>
        <dbReference type="Proteomes" id="UP000796880"/>
    </source>
</evidence>
<keyword evidence="21" id="KW-1185">Reference proteome</keyword>
<evidence type="ECO:0000259" key="18">
    <source>
        <dbReference type="PROSITE" id="PS50011"/>
    </source>
</evidence>
<dbReference type="GO" id="GO:0009737">
    <property type="term" value="P:response to abscisic acid"/>
    <property type="evidence" value="ECO:0007669"/>
    <property type="project" value="UniProtKB-ARBA"/>
</dbReference>
<evidence type="ECO:0000256" key="6">
    <source>
        <dbReference type="ARBA" id="ARBA00022729"/>
    </source>
</evidence>
<evidence type="ECO:0000256" key="10">
    <source>
        <dbReference type="ARBA" id="ARBA00022840"/>
    </source>
</evidence>
<dbReference type="AlphaFoldDB" id="A0A8K0HFB0"/>
<keyword evidence="5 17" id="KW-0812">Transmembrane</keyword>
<protein>
    <recommendedName>
        <fullName evidence="22">Cysteine-rich receptor-like protein kinase 29</fullName>
    </recommendedName>
</protein>
<dbReference type="InterPro" id="IPR008271">
    <property type="entry name" value="Ser/Thr_kinase_AS"/>
</dbReference>
<dbReference type="PROSITE" id="PS50011">
    <property type="entry name" value="PROTEIN_KINASE_DOM"/>
    <property type="match status" value="1"/>
</dbReference>
<keyword evidence="10 15" id="KW-0067">ATP-binding</keyword>
<dbReference type="Pfam" id="PF01657">
    <property type="entry name" value="Stress-antifung"/>
    <property type="match status" value="2"/>
</dbReference>
<evidence type="ECO:0000256" key="3">
    <source>
        <dbReference type="ARBA" id="ARBA00022553"/>
    </source>
</evidence>
<evidence type="ECO:0000256" key="12">
    <source>
        <dbReference type="ARBA" id="ARBA00023136"/>
    </source>
</evidence>
<feature type="domain" description="Gnk2-homologous" evidence="19">
    <location>
        <begin position="148"/>
        <end position="254"/>
    </location>
</feature>
<dbReference type="PANTHER" id="PTHR27002:SF181">
    <property type="entry name" value="RECEPTOR-LIKE SERINE_THREONINE-PROTEIN KINASE"/>
    <property type="match status" value="1"/>
</dbReference>
<dbReference type="Gene3D" id="3.30.430.20">
    <property type="entry name" value="Gnk2 domain, C-X8-C-X2-C motif"/>
    <property type="match status" value="2"/>
</dbReference>
<organism evidence="20 21">
    <name type="scientific">Rhamnella rubrinervis</name>
    <dbReference type="NCBI Taxonomy" id="2594499"/>
    <lineage>
        <taxon>Eukaryota</taxon>
        <taxon>Viridiplantae</taxon>
        <taxon>Streptophyta</taxon>
        <taxon>Embryophyta</taxon>
        <taxon>Tracheophyta</taxon>
        <taxon>Spermatophyta</taxon>
        <taxon>Magnoliopsida</taxon>
        <taxon>eudicotyledons</taxon>
        <taxon>Gunneridae</taxon>
        <taxon>Pentapetalae</taxon>
        <taxon>rosids</taxon>
        <taxon>fabids</taxon>
        <taxon>Rosales</taxon>
        <taxon>Rhamnaceae</taxon>
        <taxon>rhamnoid group</taxon>
        <taxon>Rhamneae</taxon>
        <taxon>Rhamnella</taxon>
    </lineage>
</organism>
<feature type="region of interest" description="Disordered" evidence="16">
    <location>
        <begin position="628"/>
        <end position="668"/>
    </location>
</feature>
<dbReference type="EMBL" id="VOIH02000003">
    <property type="protein sequence ID" value="KAF3451651.1"/>
    <property type="molecule type" value="Genomic_DNA"/>
</dbReference>
<sequence length="668" mass="74116">MPLSTSSTLLCSIVIIYIHLLQFLTPTTPQSPDFRYNCSSNGNSTTTNITSAYRANLNSLLSSLSSNNQTTIINNHGFYTSSLGDYPNTVNLISLCRGDIDPENCQSCVKKSTAKIVEVCPQEMEAVIWFDVCMLRYSNRFIFGIMEIHPTSIGFLRRNVSDVDEFYKRLGTLLSGLRSRAASGGSDRKFAADSAVSDLNTIYALVQCTPDLEELDCSECLEYVASAVPNCCYGREGIKIFTPSCNLRVEPYRFFAVDPQLAPPPVLDEPSVKGNKSRSDRTIIIIVVAVVIAVMLGVTIWSFFRNIKKPKEIPETVQEISAETIVFDFGTIRDATSNFSDENKLGQGGFGVVYKGKLSSGQLVAVKRLSRNSGQGDIEFKNEVVLVAKLQHRNLVRLLGYCLEGSERLLVYEFVPNGSLDHFIFDPIRRVVLDWDRRHKIIGGIARGLLYLHEDSRLRIVHRDLKASNILLDAEMNPKISDFGMARLFALDQTQSNTSRIVGTYGYMAPEYAFRGQVSVKSDVFSFGVLVLEIISGLKNNSFGHDEDNIESLLSHAWKNWNEGTSSNLVDPILLTSDSSRTETMRCIQIGLLCVQENVAERPTMASVVLMLNSLSLTTLPPPSHPAFVLMQTSSPGSDTNSGRLRSRRSNYVQESADDASITSPYPR</sequence>
<dbReference type="PROSITE" id="PS00108">
    <property type="entry name" value="PROTEIN_KINASE_ST"/>
    <property type="match status" value="1"/>
</dbReference>
<evidence type="ECO:0000256" key="9">
    <source>
        <dbReference type="ARBA" id="ARBA00022777"/>
    </source>
</evidence>
<dbReference type="GO" id="GO:0005524">
    <property type="term" value="F:ATP binding"/>
    <property type="evidence" value="ECO:0007669"/>
    <property type="project" value="UniProtKB-UniRule"/>
</dbReference>
<dbReference type="GO" id="GO:0005886">
    <property type="term" value="C:plasma membrane"/>
    <property type="evidence" value="ECO:0007669"/>
    <property type="project" value="TreeGrafter"/>
</dbReference>
<dbReference type="FunFam" id="3.30.200.20:FF:000142">
    <property type="entry name" value="Cysteine-rich receptor-like protein kinase 10"/>
    <property type="match status" value="1"/>
</dbReference>
<feature type="transmembrane region" description="Helical" evidence="17">
    <location>
        <begin position="283"/>
        <end position="304"/>
    </location>
</feature>
<dbReference type="Pfam" id="PF00069">
    <property type="entry name" value="Pkinase"/>
    <property type="match status" value="1"/>
</dbReference>
<dbReference type="CDD" id="cd23509">
    <property type="entry name" value="Gnk2-like"/>
    <property type="match status" value="2"/>
</dbReference>
<dbReference type="FunFam" id="1.10.510.10:FF:000343">
    <property type="entry name" value="Cysteine-rich receptor-like protein kinase 28"/>
    <property type="match status" value="1"/>
</dbReference>
<reference evidence="20" key="1">
    <citation type="submission" date="2020-03" db="EMBL/GenBank/DDBJ databases">
        <title>A high-quality chromosome-level genome assembly of a woody plant with both climbing and erect habits, Rhamnella rubrinervis.</title>
        <authorList>
            <person name="Lu Z."/>
            <person name="Yang Y."/>
            <person name="Zhu X."/>
            <person name="Sun Y."/>
        </authorList>
    </citation>
    <scope>NUCLEOTIDE SEQUENCE</scope>
    <source>
        <strain evidence="20">BYM</strain>
        <tissue evidence="20">Leaf</tissue>
    </source>
</reference>
<dbReference type="InterPro" id="IPR017441">
    <property type="entry name" value="Protein_kinase_ATP_BS"/>
</dbReference>
<evidence type="ECO:0000256" key="16">
    <source>
        <dbReference type="SAM" id="MobiDB-lite"/>
    </source>
</evidence>
<gene>
    <name evidence="20" type="ORF">FNV43_RR07746</name>
</gene>
<keyword evidence="14" id="KW-0325">Glycoprotein</keyword>
<evidence type="ECO:0000313" key="20">
    <source>
        <dbReference type="EMBL" id="KAF3451651.1"/>
    </source>
</evidence>
<evidence type="ECO:0000256" key="4">
    <source>
        <dbReference type="ARBA" id="ARBA00022679"/>
    </source>
</evidence>
<feature type="binding site" evidence="15">
    <location>
        <position position="367"/>
    </location>
    <ligand>
        <name>ATP</name>
        <dbReference type="ChEBI" id="CHEBI:30616"/>
    </ligand>
</feature>
<dbReference type="Proteomes" id="UP000796880">
    <property type="component" value="Unassembled WGS sequence"/>
</dbReference>
<name>A0A8K0HFB0_9ROSA</name>
<accession>A0A8K0HFB0</accession>
<feature type="transmembrane region" description="Helical" evidence="17">
    <location>
        <begin position="6"/>
        <end position="25"/>
    </location>
</feature>
<dbReference type="Gene3D" id="1.10.510.10">
    <property type="entry name" value="Transferase(Phosphotransferase) domain 1"/>
    <property type="match status" value="1"/>
</dbReference>
<evidence type="ECO:0000256" key="14">
    <source>
        <dbReference type="ARBA" id="ARBA00023180"/>
    </source>
</evidence>
<keyword evidence="4" id="KW-0808">Transferase</keyword>
<keyword evidence="8 15" id="KW-0547">Nucleotide-binding</keyword>
<dbReference type="InterPro" id="IPR002902">
    <property type="entry name" value="GNK2"/>
</dbReference>
<evidence type="ECO:0000256" key="2">
    <source>
        <dbReference type="ARBA" id="ARBA00022527"/>
    </source>
</evidence>
<keyword evidence="6" id="KW-0732">Signal</keyword>
<dbReference type="OrthoDB" id="4062651at2759"/>
<evidence type="ECO:0000256" key="7">
    <source>
        <dbReference type="ARBA" id="ARBA00022737"/>
    </source>
</evidence>
<dbReference type="PROSITE" id="PS51473">
    <property type="entry name" value="GNK2"/>
    <property type="match status" value="2"/>
</dbReference>
<evidence type="ECO:0000256" key="17">
    <source>
        <dbReference type="SAM" id="Phobius"/>
    </source>
</evidence>
<comment type="caution">
    <text evidence="20">The sequence shown here is derived from an EMBL/GenBank/DDBJ whole genome shotgun (WGS) entry which is preliminary data.</text>
</comment>
<evidence type="ECO:0000256" key="5">
    <source>
        <dbReference type="ARBA" id="ARBA00022692"/>
    </source>
</evidence>
<keyword evidence="13" id="KW-0675">Receptor</keyword>